<keyword evidence="2" id="KW-1185">Reference proteome</keyword>
<dbReference type="SUPFAM" id="SSF52788">
    <property type="entry name" value="Phosphotyrosine protein phosphatases I"/>
    <property type="match status" value="1"/>
</dbReference>
<comment type="caution">
    <text evidence="1">The sequence shown here is derived from an EMBL/GenBank/DDBJ whole genome shotgun (WGS) entry which is preliminary data.</text>
</comment>
<evidence type="ECO:0000313" key="1">
    <source>
        <dbReference type="EMBL" id="NIJ00380.1"/>
    </source>
</evidence>
<dbReference type="InterPro" id="IPR036196">
    <property type="entry name" value="Ptyr_pPase_sf"/>
</dbReference>
<dbReference type="EMBL" id="JAAOZD010000001">
    <property type="protein sequence ID" value="NIJ00380.1"/>
    <property type="molecule type" value="Genomic_DNA"/>
</dbReference>
<reference evidence="1 2" key="1">
    <citation type="submission" date="2020-03" db="EMBL/GenBank/DDBJ databases">
        <title>Genomic Encyclopedia of Type Strains, Phase III (KMG-III): the genomes of soil and plant-associated and newly described type strains.</title>
        <authorList>
            <person name="Whitman W."/>
        </authorList>
    </citation>
    <scope>NUCLEOTIDE SEQUENCE [LARGE SCALE GENOMIC DNA]</scope>
    <source>
        <strain evidence="1 2">CECT 4207</strain>
    </source>
</reference>
<evidence type="ECO:0000313" key="2">
    <source>
        <dbReference type="Proteomes" id="UP000802392"/>
    </source>
</evidence>
<proteinExistence type="predicted"/>
<name>A0ABX0TEN6_9MICC</name>
<protein>
    <submittedName>
        <fullName evidence="1">Protein-tyrosine phosphatase</fullName>
        <ecNumber evidence="1">3.1.3.48</ecNumber>
    </submittedName>
</protein>
<accession>A0ABX0TEN6</accession>
<dbReference type="Proteomes" id="UP000802392">
    <property type="component" value="Unassembled WGS sequence"/>
</dbReference>
<keyword evidence="1" id="KW-0378">Hydrolase</keyword>
<dbReference type="GO" id="GO:0004725">
    <property type="term" value="F:protein tyrosine phosphatase activity"/>
    <property type="evidence" value="ECO:0007669"/>
    <property type="project" value="UniProtKB-EC"/>
</dbReference>
<organism evidence="1 2">
    <name type="scientific">Paenarthrobacter ilicis</name>
    <dbReference type="NCBI Taxonomy" id="43665"/>
    <lineage>
        <taxon>Bacteria</taxon>
        <taxon>Bacillati</taxon>
        <taxon>Actinomycetota</taxon>
        <taxon>Actinomycetes</taxon>
        <taxon>Micrococcales</taxon>
        <taxon>Micrococcaceae</taxon>
        <taxon>Paenarthrobacter</taxon>
    </lineage>
</organism>
<dbReference type="EC" id="3.1.3.48" evidence="1"/>
<gene>
    <name evidence="1" type="ORF">FHR86_000678</name>
</gene>
<dbReference type="Gene3D" id="3.40.50.2300">
    <property type="match status" value="1"/>
</dbReference>
<sequence length="169" mass="17493">MAGFTVASAGLHAAVNAPMEPLPAMLSRELGGDPTGSHGKQITLEAIESAELVLTMTLKQRDELVKKFPGAAQRTFTMAEFARAGQGLPLAQAAAVTAAPSWASVTGTATGSPVAELVRRTAAVRSTAGLTSADDIPDPINADEAVHRDVAQRINGYSQDIVAVLSHHL</sequence>